<organism evidence="2 3">
    <name type="scientific">Mycena indigotica</name>
    <dbReference type="NCBI Taxonomy" id="2126181"/>
    <lineage>
        <taxon>Eukaryota</taxon>
        <taxon>Fungi</taxon>
        <taxon>Dikarya</taxon>
        <taxon>Basidiomycota</taxon>
        <taxon>Agaricomycotina</taxon>
        <taxon>Agaricomycetes</taxon>
        <taxon>Agaricomycetidae</taxon>
        <taxon>Agaricales</taxon>
        <taxon>Marasmiineae</taxon>
        <taxon>Mycenaceae</taxon>
        <taxon>Mycena</taxon>
    </lineage>
</organism>
<dbReference type="RefSeq" id="XP_037218979.1">
    <property type="nucleotide sequence ID" value="XM_037363335.1"/>
</dbReference>
<feature type="transmembrane region" description="Helical" evidence="1">
    <location>
        <begin position="204"/>
        <end position="230"/>
    </location>
</feature>
<dbReference type="AlphaFoldDB" id="A0A8H6SKF3"/>
<reference evidence="2" key="1">
    <citation type="submission" date="2020-05" db="EMBL/GenBank/DDBJ databases">
        <title>Mycena genomes resolve the evolution of fungal bioluminescence.</title>
        <authorList>
            <person name="Tsai I.J."/>
        </authorList>
    </citation>
    <scope>NUCLEOTIDE SEQUENCE</scope>
    <source>
        <strain evidence="2">171206Taipei</strain>
    </source>
</reference>
<feature type="transmembrane region" description="Helical" evidence="1">
    <location>
        <begin position="96"/>
        <end position="115"/>
    </location>
</feature>
<feature type="transmembrane region" description="Helical" evidence="1">
    <location>
        <begin position="12"/>
        <end position="37"/>
    </location>
</feature>
<keyword evidence="1" id="KW-0472">Membrane</keyword>
<feature type="transmembrane region" description="Helical" evidence="1">
    <location>
        <begin position="122"/>
        <end position="142"/>
    </location>
</feature>
<feature type="transmembrane region" description="Helical" evidence="1">
    <location>
        <begin position="162"/>
        <end position="183"/>
    </location>
</feature>
<keyword evidence="1" id="KW-1133">Transmembrane helix</keyword>
<accession>A0A8H6SKF3</accession>
<dbReference type="OrthoDB" id="2756618at2759"/>
<feature type="transmembrane region" description="Helical" evidence="1">
    <location>
        <begin position="46"/>
        <end position="64"/>
    </location>
</feature>
<proteinExistence type="predicted"/>
<comment type="caution">
    <text evidence="2">The sequence shown here is derived from an EMBL/GenBank/DDBJ whole genome shotgun (WGS) entry which is preliminary data.</text>
</comment>
<keyword evidence="1" id="KW-0812">Transmembrane</keyword>
<sequence>MSDLSLQRATLTALVIETFNVGAFTILFGACLHLIFIKKASGANHILTPTLCLIWVLSIVHWIVDIVRARIAFVDDPAHDLLYLSSPAQPLDGAKIGIYSTITIVADFFMIYRCWMVWNHNVYALALPVLCWVATAVTGWVGTAEVVLTQKGGIFHANLQPWIISFFSLSLATNVLCTLLVAYKVLLSQIRLRRSGTESTGRVIPALIIFLESAALYSLSLIALLVTYQLGINTSFIILDLTSSVIGITFSSIILRLSMADSKPSQSTTTASLPGRGNVSGLGGIDPNSYPLGTVHISRLVRDDWSNPKARHLESGVLPR</sequence>
<dbReference type="EMBL" id="JACAZF010000006">
    <property type="protein sequence ID" value="KAF7300979.1"/>
    <property type="molecule type" value="Genomic_DNA"/>
</dbReference>
<keyword evidence="3" id="KW-1185">Reference proteome</keyword>
<evidence type="ECO:0000313" key="2">
    <source>
        <dbReference type="EMBL" id="KAF7300979.1"/>
    </source>
</evidence>
<evidence type="ECO:0000256" key="1">
    <source>
        <dbReference type="SAM" id="Phobius"/>
    </source>
</evidence>
<feature type="transmembrane region" description="Helical" evidence="1">
    <location>
        <begin position="236"/>
        <end position="257"/>
    </location>
</feature>
<dbReference type="Proteomes" id="UP000636479">
    <property type="component" value="Unassembled WGS sequence"/>
</dbReference>
<gene>
    <name evidence="2" type="ORF">MIND_00661000</name>
</gene>
<protein>
    <submittedName>
        <fullName evidence="2">Uncharacterized protein</fullName>
    </submittedName>
</protein>
<name>A0A8H6SKF3_9AGAR</name>
<dbReference type="GeneID" id="59345851"/>
<evidence type="ECO:0000313" key="3">
    <source>
        <dbReference type="Proteomes" id="UP000636479"/>
    </source>
</evidence>